<evidence type="ECO:0000256" key="8">
    <source>
        <dbReference type="ARBA" id="ARBA00022982"/>
    </source>
</evidence>
<dbReference type="InterPro" id="IPR052168">
    <property type="entry name" value="Cytochrome_b561_oxidase"/>
</dbReference>
<accession>A0A256G7X7</accession>
<name>A0A256G7X7_9HYPH</name>
<comment type="cofactor">
    <cofactor evidence="1">
        <name>heme b</name>
        <dbReference type="ChEBI" id="CHEBI:60344"/>
    </cofactor>
</comment>
<dbReference type="GO" id="GO:0022904">
    <property type="term" value="P:respiratory electron transport chain"/>
    <property type="evidence" value="ECO:0007669"/>
    <property type="project" value="InterPro"/>
</dbReference>
<evidence type="ECO:0000256" key="7">
    <source>
        <dbReference type="ARBA" id="ARBA00022723"/>
    </source>
</evidence>
<feature type="transmembrane region" description="Helical" evidence="13">
    <location>
        <begin position="54"/>
        <end position="78"/>
    </location>
</feature>
<dbReference type="PANTHER" id="PTHR30529:SF1">
    <property type="entry name" value="CYTOCHROME B561 HOMOLOG 2"/>
    <property type="match status" value="1"/>
</dbReference>
<protein>
    <submittedName>
        <fullName evidence="15 16">Cytochrome b</fullName>
    </submittedName>
</protein>
<comment type="caution">
    <text evidence="16">The sequence shown here is derived from an EMBL/GenBank/DDBJ whole genome shotgun (WGS) entry which is preliminary data.</text>
</comment>
<evidence type="ECO:0000256" key="12">
    <source>
        <dbReference type="ARBA" id="ARBA00037975"/>
    </source>
</evidence>
<keyword evidence="5" id="KW-0349">Heme</keyword>
<evidence type="ECO:0000313" key="15">
    <source>
        <dbReference type="EMBL" id="NNV20248.1"/>
    </source>
</evidence>
<evidence type="ECO:0000256" key="2">
    <source>
        <dbReference type="ARBA" id="ARBA00004651"/>
    </source>
</evidence>
<evidence type="ECO:0000256" key="13">
    <source>
        <dbReference type="SAM" id="Phobius"/>
    </source>
</evidence>
<comment type="similarity">
    <text evidence="12">Belongs to the cytochrome b561 family.</text>
</comment>
<evidence type="ECO:0000256" key="1">
    <source>
        <dbReference type="ARBA" id="ARBA00001970"/>
    </source>
</evidence>
<dbReference type="GO" id="GO:0046872">
    <property type="term" value="F:metal ion binding"/>
    <property type="evidence" value="ECO:0007669"/>
    <property type="project" value="UniProtKB-KW"/>
</dbReference>
<keyword evidence="9 13" id="KW-1133">Transmembrane helix</keyword>
<dbReference type="Proteomes" id="UP000216188">
    <property type="component" value="Unassembled WGS sequence"/>
</dbReference>
<dbReference type="InterPro" id="IPR011577">
    <property type="entry name" value="Cyt_b561_bac/Ni-Hgenase"/>
</dbReference>
<dbReference type="SUPFAM" id="SSF81342">
    <property type="entry name" value="Transmembrane di-heme cytochromes"/>
    <property type="match status" value="1"/>
</dbReference>
<gene>
    <name evidence="16" type="ORF">CEV34_3800</name>
    <name evidence="15" type="ORF">EHE22_07405</name>
</gene>
<dbReference type="Proteomes" id="UP000526233">
    <property type="component" value="Unassembled WGS sequence"/>
</dbReference>
<keyword evidence="4" id="KW-1003">Cell membrane</keyword>
<reference evidence="16 17" key="1">
    <citation type="submission" date="2017-07" db="EMBL/GenBank/DDBJ databases">
        <title>Phylogenetic study on the rhizospheric bacterium Ochrobactrum sp. A44.</title>
        <authorList>
            <person name="Krzyzanowska D.M."/>
            <person name="Ossowicki A."/>
            <person name="Rajewska M."/>
            <person name="Maciag T."/>
            <person name="Kaczynski Z."/>
            <person name="Czerwicka M."/>
            <person name="Jafra S."/>
        </authorList>
    </citation>
    <scope>NUCLEOTIDE SEQUENCE [LARGE SCALE GENOMIC DNA]</scope>
    <source>
        <strain evidence="16 17">CCUG 30717</strain>
    </source>
</reference>
<dbReference type="InterPro" id="IPR016174">
    <property type="entry name" value="Di-haem_cyt_TM"/>
</dbReference>
<dbReference type="RefSeq" id="WP_007878068.1">
    <property type="nucleotide sequence ID" value="NZ_CAXURC020000002.1"/>
</dbReference>
<keyword evidence="17" id="KW-1185">Reference proteome</keyword>
<feature type="domain" description="Cytochrome b561 bacterial/Ni-hydrogenase" evidence="14">
    <location>
        <begin position="14"/>
        <end position="181"/>
    </location>
</feature>
<reference evidence="15 18" key="2">
    <citation type="submission" date="2018-11" db="EMBL/GenBank/DDBJ databases">
        <title>Genome sequencing and analysis.</title>
        <authorList>
            <person name="Huang Y.-T."/>
        </authorList>
    </citation>
    <scope>NUCLEOTIDE SEQUENCE [LARGE SCALE GENOMIC DNA]</scope>
    <source>
        <strain evidence="15 18">SHIN</strain>
    </source>
</reference>
<dbReference type="GO" id="GO:0005886">
    <property type="term" value="C:plasma membrane"/>
    <property type="evidence" value="ECO:0007669"/>
    <property type="project" value="UniProtKB-SubCell"/>
</dbReference>
<evidence type="ECO:0000313" key="17">
    <source>
        <dbReference type="Proteomes" id="UP000216188"/>
    </source>
</evidence>
<comment type="subcellular location">
    <subcellularLocation>
        <location evidence="2">Cell membrane</location>
        <topology evidence="2">Multi-pass membrane protein</topology>
    </subcellularLocation>
</comment>
<feature type="transmembrane region" description="Helical" evidence="13">
    <location>
        <begin position="21"/>
        <end position="42"/>
    </location>
</feature>
<evidence type="ECO:0000313" key="18">
    <source>
        <dbReference type="Proteomes" id="UP000526233"/>
    </source>
</evidence>
<keyword evidence="10" id="KW-0408">Iron</keyword>
<feature type="transmembrane region" description="Helical" evidence="13">
    <location>
        <begin position="90"/>
        <end position="111"/>
    </location>
</feature>
<evidence type="ECO:0000256" key="6">
    <source>
        <dbReference type="ARBA" id="ARBA00022692"/>
    </source>
</evidence>
<dbReference type="EMBL" id="NNRM01000041">
    <property type="protein sequence ID" value="OYR23056.1"/>
    <property type="molecule type" value="Genomic_DNA"/>
</dbReference>
<dbReference type="GO" id="GO:0020037">
    <property type="term" value="F:heme binding"/>
    <property type="evidence" value="ECO:0007669"/>
    <property type="project" value="TreeGrafter"/>
</dbReference>
<keyword evidence="3" id="KW-0813">Transport</keyword>
<evidence type="ECO:0000259" key="14">
    <source>
        <dbReference type="Pfam" id="PF01292"/>
    </source>
</evidence>
<dbReference type="PANTHER" id="PTHR30529">
    <property type="entry name" value="CYTOCHROME B561"/>
    <property type="match status" value="1"/>
</dbReference>
<proteinExistence type="inferred from homology"/>
<evidence type="ECO:0000256" key="3">
    <source>
        <dbReference type="ARBA" id="ARBA00022448"/>
    </source>
</evidence>
<evidence type="ECO:0000256" key="4">
    <source>
        <dbReference type="ARBA" id="ARBA00022475"/>
    </source>
</evidence>
<sequence>MHNTNQIWDGPNGYGVISRMFHWLMAVLFLWQFISAILRILVKDSAPYSFFWSAHYTIGFSLLILVLLRGVWGLLNFSRRPHKAGVMGKLAGLGHLAIYVLMFAVPALALLRSYGSGRGFSAFGIQIFEQTGVQNAALTAPGNAAHGLLGWVLLAVIVGHVFMALVHHFALRDNTLRHMTGHRAVTAVPVRNESLEPL</sequence>
<evidence type="ECO:0000256" key="11">
    <source>
        <dbReference type="ARBA" id="ARBA00023136"/>
    </source>
</evidence>
<dbReference type="Pfam" id="PF01292">
    <property type="entry name" value="Ni_hydr_CYTB"/>
    <property type="match status" value="1"/>
</dbReference>
<organism evidence="16 17">
    <name type="scientific">Brucella pseudogrignonensis</name>
    <dbReference type="NCBI Taxonomy" id="419475"/>
    <lineage>
        <taxon>Bacteria</taxon>
        <taxon>Pseudomonadati</taxon>
        <taxon>Pseudomonadota</taxon>
        <taxon>Alphaproteobacteria</taxon>
        <taxon>Hyphomicrobiales</taxon>
        <taxon>Brucellaceae</taxon>
        <taxon>Brucella/Ochrobactrum group</taxon>
        <taxon>Brucella</taxon>
    </lineage>
</organism>
<keyword evidence="6 13" id="KW-0812">Transmembrane</keyword>
<keyword evidence="7" id="KW-0479">Metal-binding</keyword>
<evidence type="ECO:0000256" key="10">
    <source>
        <dbReference type="ARBA" id="ARBA00023004"/>
    </source>
</evidence>
<dbReference type="GO" id="GO:0009055">
    <property type="term" value="F:electron transfer activity"/>
    <property type="evidence" value="ECO:0007669"/>
    <property type="project" value="InterPro"/>
</dbReference>
<evidence type="ECO:0000256" key="9">
    <source>
        <dbReference type="ARBA" id="ARBA00022989"/>
    </source>
</evidence>
<feature type="transmembrane region" description="Helical" evidence="13">
    <location>
        <begin position="148"/>
        <end position="171"/>
    </location>
</feature>
<dbReference type="EMBL" id="PKQI01000001">
    <property type="protein sequence ID" value="NNV20248.1"/>
    <property type="molecule type" value="Genomic_DNA"/>
</dbReference>
<keyword evidence="8" id="KW-0249">Electron transport</keyword>
<keyword evidence="11 13" id="KW-0472">Membrane</keyword>
<evidence type="ECO:0000256" key="5">
    <source>
        <dbReference type="ARBA" id="ARBA00022617"/>
    </source>
</evidence>
<dbReference type="AlphaFoldDB" id="A0A256G7X7"/>
<evidence type="ECO:0000313" key="16">
    <source>
        <dbReference type="EMBL" id="OYR23056.1"/>
    </source>
</evidence>